<feature type="domain" description="PAS" evidence="7">
    <location>
        <begin position="151"/>
        <end position="222"/>
    </location>
</feature>
<dbReference type="GO" id="GO:0004673">
    <property type="term" value="F:protein histidine kinase activity"/>
    <property type="evidence" value="ECO:0007669"/>
    <property type="project" value="UniProtKB-EC"/>
</dbReference>
<evidence type="ECO:0000256" key="3">
    <source>
        <dbReference type="ARBA" id="ARBA00022553"/>
    </source>
</evidence>
<dbReference type="NCBIfam" id="TIGR00229">
    <property type="entry name" value="sensory_box"/>
    <property type="match status" value="4"/>
</dbReference>
<keyword evidence="5" id="KW-0418">Kinase</keyword>
<protein>
    <recommendedName>
        <fullName evidence="2">histidine kinase</fullName>
        <ecNumber evidence="2">2.7.13.3</ecNumber>
    </recommendedName>
</protein>
<evidence type="ECO:0000256" key="2">
    <source>
        <dbReference type="ARBA" id="ARBA00012438"/>
    </source>
</evidence>
<dbReference type="PANTHER" id="PTHR43304">
    <property type="entry name" value="PHYTOCHROME-LIKE PROTEIN CPH1"/>
    <property type="match status" value="1"/>
</dbReference>
<dbReference type="AlphaFoldDB" id="A0AAE3GQ57"/>
<dbReference type="Pfam" id="PF13426">
    <property type="entry name" value="PAS_9"/>
    <property type="match status" value="2"/>
</dbReference>
<dbReference type="SMART" id="SM00091">
    <property type="entry name" value="PAS"/>
    <property type="match status" value="4"/>
</dbReference>
<dbReference type="InterPro" id="IPR001610">
    <property type="entry name" value="PAC"/>
</dbReference>
<evidence type="ECO:0000313" key="10">
    <source>
        <dbReference type="Proteomes" id="UP001204953"/>
    </source>
</evidence>
<dbReference type="EC" id="2.7.13.3" evidence="2"/>
<dbReference type="InterPro" id="IPR013655">
    <property type="entry name" value="PAS_fold_3"/>
</dbReference>
<feature type="domain" description="PAC" evidence="8">
    <location>
        <begin position="225"/>
        <end position="276"/>
    </location>
</feature>
<accession>A0AAE3GQ57</accession>
<dbReference type="Pfam" id="PF08447">
    <property type="entry name" value="PAS_3"/>
    <property type="match status" value="1"/>
</dbReference>
<feature type="domain" description="PAC" evidence="8">
    <location>
        <begin position="630"/>
        <end position="675"/>
    </location>
</feature>
<dbReference type="Gene3D" id="2.10.70.100">
    <property type="match status" value="1"/>
</dbReference>
<evidence type="ECO:0000259" key="8">
    <source>
        <dbReference type="PROSITE" id="PS50113"/>
    </source>
</evidence>
<dbReference type="RefSeq" id="WP_254011504.1">
    <property type="nucleotide sequence ID" value="NZ_JAMZMM010000069.1"/>
</dbReference>
<proteinExistence type="predicted"/>
<dbReference type="PROSITE" id="PS50112">
    <property type="entry name" value="PAS"/>
    <property type="match status" value="3"/>
</dbReference>
<dbReference type="InterPro" id="IPR000014">
    <property type="entry name" value="PAS"/>
</dbReference>
<dbReference type="InterPro" id="IPR013656">
    <property type="entry name" value="PAS_4"/>
</dbReference>
<feature type="domain" description="PAS" evidence="7">
    <location>
        <begin position="420"/>
        <end position="449"/>
    </location>
</feature>
<dbReference type="InterPro" id="IPR000700">
    <property type="entry name" value="PAS-assoc_C"/>
</dbReference>
<dbReference type="InterPro" id="IPR052162">
    <property type="entry name" value="Sensor_kinase/Photoreceptor"/>
</dbReference>
<comment type="catalytic activity">
    <reaction evidence="1">
        <text>ATP + protein L-histidine = ADP + protein N-phospho-L-histidine.</text>
        <dbReference type="EC" id="2.7.13.3"/>
    </reaction>
</comment>
<evidence type="ECO:0000313" key="9">
    <source>
        <dbReference type="EMBL" id="MCP2728710.1"/>
    </source>
</evidence>
<dbReference type="Pfam" id="PF08448">
    <property type="entry name" value="PAS_4"/>
    <property type="match status" value="1"/>
</dbReference>
<evidence type="ECO:0000256" key="4">
    <source>
        <dbReference type="ARBA" id="ARBA00022679"/>
    </source>
</evidence>
<feature type="domain" description="PAC" evidence="8">
    <location>
        <begin position="474"/>
        <end position="528"/>
    </location>
</feature>
<dbReference type="PANTHER" id="PTHR43304:SF1">
    <property type="entry name" value="PAC DOMAIN-CONTAINING PROTEIN"/>
    <property type="match status" value="1"/>
</dbReference>
<name>A0AAE3GQ57_9CYAN</name>
<dbReference type="SMART" id="SM00086">
    <property type="entry name" value="PAC"/>
    <property type="match status" value="4"/>
</dbReference>
<keyword evidence="4" id="KW-0808">Transferase</keyword>
<keyword evidence="6" id="KW-0175">Coiled coil</keyword>
<dbReference type="InterPro" id="IPR035965">
    <property type="entry name" value="PAS-like_dom_sf"/>
</dbReference>
<dbReference type="CDD" id="cd00130">
    <property type="entry name" value="PAS"/>
    <property type="match status" value="4"/>
</dbReference>
<keyword evidence="10" id="KW-1185">Reference proteome</keyword>
<comment type="caution">
    <text evidence="9">The sequence shown here is derived from an EMBL/GenBank/DDBJ whole genome shotgun (WGS) entry which is preliminary data.</text>
</comment>
<dbReference type="EMBL" id="JAMZMM010000069">
    <property type="protein sequence ID" value="MCP2728710.1"/>
    <property type="molecule type" value="Genomic_DNA"/>
</dbReference>
<reference evidence="9" key="1">
    <citation type="submission" date="2022-06" db="EMBL/GenBank/DDBJ databases">
        <title>New cyanobacteria of genus Symplocastrum in benthos of Lake Baikal.</title>
        <authorList>
            <person name="Sorokovikova E."/>
            <person name="Tikhonova I."/>
            <person name="Krasnopeev A."/>
            <person name="Evseev P."/>
            <person name="Gladkikh A."/>
            <person name="Belykh O."/>
        </authorList>
    </citation>
    <scope>NUCLEOTIDE SEQUENCE</scope>
    <source>
        <strain evidence="9">BBK-W-15</strain>
    </source>
</reference>
<evidence type="ECO:0000256" key="1">
    <source>
        <dbReference type="ARBA" id="ARBA00000085"/>
    </source>
</evidence>
<evidence type="ECO:0000256" key="6">
    <source>
        <dbReference type="SAM" id="Coils"/>
    </source>
</evidence>
<dbReference type="Proteomes" id="UP001204953">
    <property type="component" value="Unassembled WGS sequence"/>
</dbReference>
<keyword evidence="3" id="KW-0597">Phosphoprotein</keyword>
<dbReference type="SUPFAM" id="SSF55785">
    <property type="entry name" value="PYP-like sensor domain (PAS domain)"/>
    <property type="match status" value="4"/>
</dbReference>
<sequence>MVSKIATFRLPEQLTQEIRFRAETTGRDRTAVVIDALKQAFGLPPGDPRPATVEDIQYQINELEQKYKQLSHQLTELTQTSILERQISQFNSETIPDISHGWVSRNGFGERMLGAGDSGIGEITTLEIGGIGANIGDDGKMRELAARIQQQEKIFDQVLSSSPDPICVLDRMGRFTYVNLAIAQLFDLPQAEILGKTAQQLSLPPEGIELFENQREVVLATRRPLTDDISYPTINGVRHYEYILSPILSNQNGVEGAICTARDITERKQVEESLRESEANYRHLFEYANDSILIIDLSTNRILDANQNASRRLGYTRKELLKLKAKDIEAPISEERQMSILQQLQATGSIIFEHALHRKDRSQIQVEVSSRIIEYRDRLVSLSFIRDISKRKQDEERLRLLESAVFNANDAIVITEAHPLDKPGPRIVYVNQGFTRMTGYTAEEVIGKTPRFLQGPKTDRAQADIIRDTLARWEPVRAELINYRKDGSEFWVELNIVPVVDDNGNYTHWMAIERDITERKQSETASAKLEQERTTLLSQTNAILQEEIVKYQQTEERYALAVCAGKVGIWDWQIETNELYIAPNLKAMLHYGNDEFANTMDAWLELVHPEDIKQVRNEIKAHLEGLTNRYSTEHRMLSKDGTIRSFLSRGTAIRDPNGKPYRLMGASTDITQCQQ</sequence>
<evidence type="ECO:0000256" key="5">
    <source>
        <dbReference type="ARBA" id="ARBA00022777"/>
    </source>
</evidence>
<feature type="coiled-coil region" evidence="6">
    <location>
        <begin position="53"/>
        <end position="80"/>
    </location>
</feature>
<organism evidence="9 10">
    <name type="scientific">Limnofasciculus baicalensis BBK-W-15</name>
    <dbReference type="NCBI Taxonomy" id="2699891"/>
    <lineage>
        <taxon>Bacteria</taxon>
        <taxon>Bacillati</taxon>
        <taxon>Cyanobacteriota</taxon>
        <taxon>Cyanophyceae</taxon>
        <taxon>Coleofasciculales</taxon>
        <taxon>Coleofasciculaceae</taxon>
        <taxon>Limnofasciculus</taxon>
        <taxon>Limnofasciculus baicalensis</taxon>
    </lineage>
</organism>
<gene>
    <name evidence="9" type="ORF">NJ959_09545</name>
</gene>
<feature type="domain" description="PAS" evidence="7">
    <location>
        <begin position="277"/>
        <end position="321"/>
    </location>
</feature>
<dbReference type="Gene3D" id="3.30.450.20">
    <property type="entry name" value="PAS domain"/>
    <property type="match status" value="4"/>
</dbReference>
<dbReference type="PROSITE" id="PS50113">
    <property type="entry name" value="PAC"/>
    <property type="match status" value="3"/>
</dbReference>
<evidence type="ECO:0000259" key="7">
    <source>
        <dbReference type="PROSITE" id="PS50112"/>
    </source>
</evidence>